<evidence type="ECO:0000313" key="1">
    <source>
        <dbReference type="EMBL" id="GIH04142.1"/>
    </source>
</evidence>
<dbReference type="Proteomes" id="UP000612899">
    <property type="component" value="Unassembled WGS sequence"/>
</dbReference>
<proteinExistence type="predicted"/>
<dbReference type="AlphaFoldDB" id="A0A8J3Q664"/>
<reference evidence="1" key="1">
    <citation type="submission" date="2021-01" db="EMBL/GenBank/DDBJ databases">
        <title>Whole genome shotgun sequence of Rhizocola hellebori NBRC 109834.</title>
        <authorList>
            <person name="Komaki H."/>
            <person name="Tamura T."/>
        </authorList>
    </citation>
    <scope>NUCLEOTIDE SEQUENCE</scope>
    <source>
        <strain evidence="1">NBRC 109834</strain>
    </source>
</reference>
<sequence length="205" mass="23059">MPAMGHVFVRLSGFGMRLLPYWPYEFERDGETPDRVRVTHWADASRLTATVDSQHRESAEGIVDVSPGPEHQYWRAETGIYGFTWPDGFVIGVSVDANDPTPFYLFGPDEARIYPQGPFPTEKMLDAAGWTGPGQKLAAQYHLDDIEVFELDFEYADSPWWQTHWAFPVGAGQSLVISGQCPAAHHDLVRNAIRHIVETLSDTQP</sequence>
<dbReference type="EMBL" id="BONY01000011">
    <property type="protein sequence ID" value="GIH04142.1"/>
    <property type="molecule type" value="Genomic_DNA"/>
</dbReference>
<gene>
    <name evidence="1" type="ORF">Rhe02_22090</name>
</gene>
<protein>
    <submittedName>
        <fullName evidence="1">Uncharacterized protein</fullName>
    </submittedName>
</protein>
<evidence type="ECO:0000313" key="2">
    <source>
        <dbReference type="Proteomes" id="UP000612899"/>
    </source>
</evidence>
<accession>A0A8J3Q664</accession>
<name>A0A8J3Q664_9ACTN</name>
<keyword evidence="2" id="KW-1185">Reference proteome</keyword>
<organism evidence="1 2">
    <name type="scientific">Rhizocola hellebori</name>
    <dbReference type="NCBI Taxonomy" id="1392758"/>
    <lineage>
        <taxon>Bacteria</taxon>
        <taxon>Bacillati</taxon>
        <taxon>Actinomycetota</taxon>
        <taxon>Actinomycetes</taxon>
        <taxon>Micromonosporales</taxon>
        <taxon>Micromonosporaceae</taxon>
        <taxon>Rhizocola</taxon>
    </lineage>
</organism>
<comment type="caution">
    <text evidence="1">The sequence shown here is derived from an EMBL/GenBank/DDBJ whole genome shotgun (WGS) entry which is preliminary data.</text>
</comment>